<dbReference type="SUPFAM" id="SSF102215">
    <property type="entry name" value="Creatininase"/>
    <property type="match status" value="1"/>
</dbReference>
<evidence type="ECO:0000256" key="1">
    <source>
        <dbReference type="ARBA" id="ARBA00001947"/>
    </source>
</evidence>
<dbReference type="EMBL" id="SWMS01000039">
    <property type="protein sequence ID" value="TKG60238.1"/>
    <property type="molecule type" value="Genomic_DNA"/>
</dbReference>
<dbReference type="InterPro" id="IPR024087">
    <property type="entry name" value="Creatininase-like_sf"/>
</dbReference>
<keyword evidence="7" id="KW-1185">Reference proteome</keyword>
<proteinExistence type="inferred from homology"/>
<dbReference type="PANTHER" id="PTHR35005:SF1">
    <property type="entry name" value="2-AMINO-5-FORMYLAMINO-6-RIBOSYLAMINOPYRIMIDIN-4(3H)-ONE 5'-MONOPHOSPHATE DEFORMYLASE"/>
    <property type="match status" value="1"/>
</dbReference>
<dbReference type="Pfam" id="PF02633">
    <property type="entry name" value="Creatininase"/>
    <property type="match status" value="1"/>
</dbReference>
<keyword evidence="4" id="KW-0862">Zinc</keyword>
<comment type="similarity">
    <text evidence="5">Belongs to the creatininase superfamily.</text>
</comment>
<dbReference type="PANTHER" id="PTHR35005">
    <property type="entry name" value="3-DEHYDRO-SCYLLO-INOSOSE HYDROLASE"/>
    <property type="match status" value="1"/>
</dbReference>
<evidence type="ECO:0000256" key="4">
    <source>
        <dbReference type="ARBA" id="ARBA00022833"/>
    </source>
</evidence>
<sequence length="238" mass="25306">MDLLTSATAADEARRNARVAVLPVGSFEQHGEHLPLATDTVIACVIAARIAETYDLFLLPPITFSCSHEHELLPGYPGTLSISASTLITVIDDIRASLARTGITKLALVNGHGGNYVLSNITQQANVEDRTVALFPGRDDWAAARAHAGTVSTNHDDMHGGEMETSILLYTHPELVGDTYPDADHEASDRPHLLVAGIKGYTHNGIIGRPSEATAAKGKAALDSLTVSFADHLKAINE</sequence>
<dbReference type="RefSeq" id="WP_116051872.1">
    <property type="nucleotide sequence ID" value="NZ_SWMS01000039.1"/>
</dbReference>
<accession>A0ABY2RTQ4</accession>
<reference evidence="6 7" key="1">
    <citation type="journal article" date="2015" name="Antonie Van Leeuwenhoek">
        <title>Prauserella endophytica sp. nov., an endophytic actinobacterium isolated from Tamarix taklamakanensis.</title>
        <authorList>
            <person name="Liu J.M."/>
            <person name="Habden X."/>
            <person name="Guo L."/>
            <person name="Tuo L."/>
            <person name="Jiang Z.K."/>
            <person name="Liu S.W."/>
            <person name="Liu X.F."/>
            <person name="Chen L."/>
            <person name="Li R.F."/>
            <person name="Zhang Y.Q."/>
            <person name="Sun C.H."/>
        </authorList>
    </citation>
    <scope>NUCLEOTIDE SEQUENCE [LARGE SCALE GENOMIC DNA]</scope>
    <source>
        <strain evidence="6 7">CGMCC 4.7182</strain>
    </source>
</reference>
<evidence type="ECO:0000313" key="7">
    <source>
        <dbReference type="Proteomes" id="UP000309992"/>
    </source>
</evidence>
<name>A0ABY2RTQ4_9PSEU</name>
<evidence type="ECO:0000313" key="6">
    <source>
        <dbReference type="EMBL" id="TKG60238.1"/>
    </source>
</evidence>
<evidence type="ECO:0000256" key="3">
    <source>
        <dbReference type="ARBA" id="ARBA00022801"/>
    </source>
</evidence>
<keyword evidence="3" id="KW-0378">Hydrolase</keyword>
<comment type="caution">
    <text evidence="6">The sequence shown here is derived from an EMBL/GenBank/DDBJ whole genome shotgun (WGS) entry which is preliminary data.</text>
</comment>
<keyword evidence="2" id="KW-0479">Metal-binding</keyword>
<evidence type="ECO:0000256" key="2">
    <source>
        <dbReference type="ARBA" id="ARBA00022723"/>
    </source>
</evidence>
<comment type="cofactor">
    <cofactor evidence="1">
        <name>Zn(2+)</name>
        <dbReference type="ChEBI" id="CHEBI:29105"/>
    </cofactor>
</comment>
<organism evidence="6 7">
    <name type="scientific">Prauserella endophytica</name>
    <dbReference type="NCBI Taxonomy" id="1592324"/>
    <lineage>
        <taxon>Bacteria</taxon>
        <taxon>Bacillati</taxon>
        <taxon>Actinomycetota</taxon>
        <taxon>Actinomycetes</taxon>
        <taxon>Pseudonocardiales</taxon>
        <taxon>Pseudonocardiaceae</taxon>
        <taxon>Prauserella</taxon>
        <taxon>Prauserella coralliicola group</taxon>
    </lineage>
</organism>
<evidence type="ECO:0000256" key="5">
    <source>
        <dbReference type="ARBA" id="ARBA00024029"/>
    </source>
</evidence>
<dbReference type="Proteomes" id="UP000309992">
    <property type="component" value="Unassembled WGS sequence"/>
</dbReference>
<gene>
    <name evidence="6" type="ORF">FCN18_35715</name>
</gene>
<dbReference type="InterPro" id="IPR003785">
    <property type="entry name" value="Creatininase/forma_Hydrolase"/>
</dbReference>
<protein>
    <submittedName>
        <fullName evidence="6">Creatininase family protein</fullName>
    </submittedName>
</protein>
<dbReference type="Gene3D" id="3.40.50.10310">
    <property type="entry name" value="Creatininase"/>
    <property type="match status" value="1"/>
</dbReference>